<dbReference type="Pfam" id="PF00106">
    <property type="entry name" value="adh_short"/>
    <property type="match status" value="1"/>
</dbReference>
<comment type="caution">
    <text evidence="1">The sequence shown here is derived from an EMBL/GenBank/DDBJ whole genome shotgun (WGS) entry which is preliminary data.</text>
</comment>
<evidence type="ECO:0000313" key="2">
    <source>
        <dbReference type="Proteomes" id="UP001589838"/>
    </source>
</evidence>
<name>A0ABV6KAZ0_9BACI</name>
<evidence type="ECO:0000313" key="1">
    <source>
        <dbReference type="EMBL" id="MFC0470475.1"/>
    </source>
</evidence>
<dbReference type="Gene3D" id="3.40.50.720">
    <property type="entry name" value="NAD(P)-binding Rossmann-like Domain"/>
    <property type="match status" value="1"/>
</dbReference>
<accession>A0ABV6KAZ0</accession>
<protein>
    <submittedName>
        <fullName evidence="1">SDR family NAD(P)-dependent oxidoreductase</fullName>
    </submittedName>
</protein>
<proteinExistence type="predicted"/>
<dbReference type="SUPFAM" id="SSF51735">
    <property type="entry name" value="NAD(P)-binding Rossmann-fold domains"/>
    <property type="match status" value="1"/>
</dbReference>
<gene>
    <name evidence="1" type="ORF">ACFFHM_08055</name>
</gene>
<reference evidence="1 2" key="1">
    <citation type="submission" date="2024-09" db="EMBL/GenBank/DDBJ databases">
        <authorList>
            <person name="Sun Q."/>
            <person name="Mori K."/>
        </authorList>
    </citation>
    <scope>NUCLEOTIDE SEQUENCE [LARGE SCALE GENOMIC DNA]</scope>
    <source>
        <strain evidence="1 2">NCAIM B.02610</strain>
    </source>
</reference>
<dbReference type="RefSeq" id="WP_335960325.1">
    <property type="nucleotide sequence ID" value="NZ_JAXBLX010000009.1"/>
</dbReference>
<sequence length="76" mass="8920">MRYVASKFAIRGFTESLVKGLEQTPIIVTAVYMGGMDTPFWKHTNHIKDQSRLKKPKELAKFILENDRNQYEIYIN</sequence>
<dbReference type="InterPro" id="IPR036291">
    <property type="entry name" value="NAD(P)-bd_dom_sf"/>
</dbReference>
<dbReference type="Proteomes" id="UP001589838">
    <property type="component" value="Unassembled WGS sequence"/>
</dbReference>
<dbReference type="InterPro" id="IPR002347">
    <property type="entry name" value="SDR_fam"/>
</dbReference>
<organism evidence="1 2">
    <name type="scientific">Halalkalibacter kiskunsagensis</name>
    <dbReference type="NCBI Taxonomy" id="1548599"/>
    <lineage>
        <taxon>Bacteria</taxon>
        <taxon>Bacillati</taxon>
        <taxon>Bacillota</taxon>
        <taxon>Bacilli</taxon>
        <taxon>Bacillales</taxon>
        <taxon>Bacillaceae</taxon>
        <taxon>Halalkalibacter</taxon>
    </lineage>
</organism>
<dbReference type="EMBL" id="JBHLUX010000020">
    <property type="protein sequence ID" value="MFC0470475.1"/>
    <property type="molecule type" value="Genomic_DNA"/>
</dbReference>
<keyword evidence="2" id="KW-1185">Reference proteome</keyword>